<accession>A0AA40CXT0</accession>
<dbReference type="InterPro" id="IPR011009">
    <property type="entry name" value="Kinase-like_dom_sf"/>
</dbReference>
<dbReference type="InterPro" id="IPR051678">
    <property type="entry name" value="AGP_Transferase"/>
</dbReference>
<dbReference type="SUPFAM" id="SSF56112">
    <property type="entry name" value="Protein kinase-like (PK-like)"/>
    <property type="match status" value="1"/>
</dbReference>
<keyword evidence="2" id="KW-1185">Reference proteome</keyword>
<dbReference type="EMBL" id="JAULSV010000001">
    <property type="protein sequence ID" value="KAK0655341.1"/>
    <property type="molecule type" value="Genomic_DNA"/>
</dbReference>
<evidence type="ECO:0008006" key="3">
    <source>
        <dbReference type="Google" id="ProtNLM"/>
    </source>
</evidence>
<sequence length="371" mass="41469">MVHPLPVGSAAWTGGEEYGGEYSERIHQFIDKVNQKALLSYASALRENRPCTISREFSVGSFNLVRKIQFDDGVEWIARLRMPPMPDQGRRAVPPAVEGILLDMESELATMEFVRQNTDISIPKVYGYDLNDQNPVGCPFSILEYIHGNTTEEVSRTYPGKHEGIPAPFEEKLWRQVAKIMVQLASIRLSKIGSIIRNEADPESFVPPPAARADGDAADFGLANYDLNPNNLLVDQEFNILAVIDWDSVAAVPDAALYRFPFLMGISCAIPGVVDTHPAVMKRQQLGRRFAEVVEAVAREQSGVDCEDANKRHTFLLTKAGFFSKESMAFRSLIYVKMRQDWVNYKNGGQASLTKRLNPLATPWPTPWPTP</sequence>
<name>A0AA40CXT0_9PEZI</name>
<gene>
    <name evidence="1" type="ORF">B0T16DRAFT_319992</name>
</gene>
<organism evidence="1 2">
    <name type="scientific">Cercophora newfieldiana</name>
    <dbReference type="NCBI Taxonomy" id="92897"/>
    <lineage>
        <taxon>Eukaryota</taxon>
        <taxon>Fungi</taxon>
        <taxon>Dikarya</taxon>
        <taxon>Ascomycota</taxon>
        <taxon>Pezizomycotina</taxon>
        <taxon>Sordariomycetes</taxon>
        <taxon>Sordariomycetidae</taxon>
        <taxon>Sordariales</taxon>
        <taxon>Lasiosphaeriaceae</taxon>
        <taxon>Cercophora</taxon>
    </lineage>
</organism>
<protein>
    <recommendedName>
        <fullName evidence="3">Aminoglycoside phosphotransferase domain-containing protein</fullName>
    </recommendedName>
</protein>
<evidence type="ECO:0000313" key="2">
    <source>
        <dbReference type="Proteomes" id="UP001174936"/>
    </source>
</evidence>
<dbReference type="PANTHER" id="PTHR21310">
    <property type="entry name" value="AMINOGLYCOSIDE PHOSPHOTRANSFERASE-RELATED-RELATED"/>
    <property type="match status" value="1"/>
</dbReference>
<comment type="caution">
    <text evidence="1">The sequence shown here is derived from an EMBL/GenBank/DDBJ whole genome shotgun (WGS) entry which is preliminary data.</text>
</comment>
<evidence type="ECO:0000313" key="1">
    <source>
        <dbReference type="EMBL" id="KAK0655341.1"/>
    </source>
</evidence>
<dbReference type="AlphaFoldDB" id="A0AA40CXT0"/>
<dbReference type="Proteomes" id="UP001174936">
    <property type="component" value="Unassembled WGS sequence"/>
</dbReference>
<proteinExistence type="predicted"/>
<reference evidence="1" key="1">
    <citation type="submission" date="2023-06" db="EMBL/GenBank/DDBJ databases">
        <title>Genome-scale phylogeny and comparative genomics of the fungal order Sordariales.</title>
        <authorList>
            <consortium name="Lawrence Berkeley National Laboratory"/>
            <person name="Hensen N."/>
            <person name="Bonometti L."/>
            <person name="Westerberg I."/>
            <person name="Brannstrom I.O."/>
            <person name="Guillou S."/>
            <person name="Cros-Aarteil S."/>
            <person name="Calhoun S."/>
            <person name="Haridas S."/>
            <person name="Kuo A."/>
            <person name="Mondo S."/>
            <person name="Pangilinan J."/>
            <person name="Riley R."/>
            <person name="Labutti K."/>
            <person name="Andreopoulos B."/>
            <person name="Lipzen A."/>
            <person name="Chen C."/>
            <person name="Yanf M."/>
            <person name="Daum C."/>
            <person name="Ng V."/>
            <person name="Clum A."/>
            <person name="Steindorff A."/>
            <person name="Ohm R."/>
            <person name="Martin F."/>
            <person name="Silar P."/>
            <person name="Natvig D."/>
            <person name="Lalanne C."/>
            <person name="Gautier V."/>
            <person name="Ament-Velasquez S.L."/>
            <person name="Kruys A."/>
            <person name="Hutchinson M.I."/>
            <person name="Powell A.J."/>
            <person name="Barry K."/>
            <person name="Miller A.N."/>
            <person name="Grigoriev I.V."/>
            <person name="Debuchy R."/>
            <person name="Gladieux P."/>
            <person name="Thoren M.H."/>
            <person name="Johannesson H."/>
        </authorList>
    </citation>
    <scope>NUCLEOTIDE SEQUENCE</scope>
    <source>
        <strain evidence="1">SMH2532-1</strain>
    </source>
</reference>
<dbReference type="PANTHER" id="PTHR21310:SF37">
    <property type="entry name" value="AMINOGLYCOSIDE PHOSPHOTRANSFERASE DOMAIN-CONTAINING PROTEIN"/>
    <property type="match status" value="1"/>
</dbReference>